<evidence type="ECO:0000259" key="5">
    <source>
        <dbReference type="PROSITE" id="PS50931"/>
    </source>
</evidence>
<dbReference type="GO" id="GO:0005829">
    <property type="term" value="C:cytosol"/>
    <property type="evidence" value="ECO:0007669"/>
    <property type="project" value="TreeGrafter"/>
</dbReference>
<comment type="caution">
    <text evidence="6">The sequence shown here is derived from an EMBL/GenBank/DDBJ whole genome shotgun (WGS) entry which is preliminary data.</text>
</comment>
<evidence type="ECO:0000256" key="4">
    <source>
        <dbReference type="ARBA" id="ARBA00023163"/>
    </source>
</evidence>
<evidence type="ECO:0000313" key="7">
    <source>
        <dbReference type="Proteomes" id="UP000255265"/>
    </source>
</evidence>
<dbReference type="InterPro" id="IPR005119">
    <property type="entry name" value="LysR_subst-bd"/>
</dbReference>
<dbReference type="FunFam" id="1.10.10.10:FF:000001">
    <property type="entry name" value="LysR family transcriptional regulator"/>
    <property type="match status" value="1"/>
</dbReference>
<dbReference type="InterPro" id="IPR050950">
    <property type="entry name" value="HTH-type_LysR_regulators"/>
</dbReference>
<dbReference type="PANTHER" id="PTHR30419">
    <property type="entry name" value="HTH-TYPE TRANSCRIPTIONAL REGULATOR YBHD"/>
    <property type="match status" value="1"/>
</dbReference>
<feature type="domain" description="HTH lysR-type" evidence="5">
    <location>
        <begin position="1"/>
        <end position="60"/>
    </location>
</feature>
<dbReference type="EMBL" id="QQAV01000004">
    <property type="protein sequence ID" value="RDI25104.1"/>
    <property type="molecule type" value="Genomic_DNA"/>
</dbReference>
<keyword evidence="2" id="KW-0805">Transcription regulation</keyword>
<dbReference type="InterPro" id="IPR000847">
    <property type="entry name" value="LysR_HTH_N"/>
</dbReference>
<sequence>MNLSARQLRAFVAAARVQSFTRAAEQLHVTQPGLSAMLRELEAQLDCRLFERTTRSVALTAQGMAFLPTATRVLRELDDAAASLGRITATQKRRLSVGATPVIASSVLPQACAVFAQAHPNVEVEVQDLDRALIYERVQSGVLDAGFGAFLTTSRAVRRRKLLDAQLLLILPADESPAEAAPLRWKEVPRHGLLGLPPTNPIQQQVEASLRDSGDPGQFVQSFNHLHTLLAMVEAGRGAAVLPSFVAGAAARYRVALHALRQPVVPVDFFEITKAGREESDLLTAFAECITAVLSPWTSAVGAPQTRGRSARSRA</sequence>
<dbReference type="OrthoDB" id="646694at2"/>
<reference evidence="6 7" key="1">
    <citation type="submission" date="2018-07" db="EMBL/GenBank/DDBJ databases">
        <title>Genomic Encyclopedia of Type Strains, Phase IV (KMG-IV): sequencing the most valuable type-strain genomes for metagenomic binning, comparative biology and taxonomic classification.</title>
        <authorList>
            <person name="Goeker M."/>
        </authorList>
    </citation>
    <scope>NUCLEOTIDE SEQUENCE [LARGE SCALE GENOMIC DNA]</scope>
    <source>
        <strain evidence="6 7">DSM 21352</strain>
    </source>
</reference>
<dbReference type="InterPro" id="IPR036388">
    <property type="entry name" value="WH-like_DNA-bd_sf"/>
</dbReference>
<keyword evidence="4" id="KW-0804">Transcription</keyword>
<evidence type="ECO:0000313" key="6">
    <source>
        <dbReference type="EMBL" id="RDI25104.1"/>
    </source>
</evidence>
<dbReference type="Pfam" id="PF03466">
    <property type="entry name" value="LysR_substrate"/>
    <property type="match status" value="1"/>
</dbReference>
<dbReference type="InterPro" id="IPR036390">
    <property type="entry name" value="WH_DNA-bd_sf"/>
</dbReference>
<dbReference type="SUPFAM" id="SSF53850">
    <property type="entry name" value="Periplasmic binding protein-like II"/>
    <property type="match status" value="1"/>
</dbReference>
<dbReference type="GO" id="GO:0003677">
    <property type="term" value="F:DNA binding"/>
    <property type="evidence" value="ECO:0007669"/>
    <property type="project" value="UniProtKB-KW"/>
</dbReference>
<dbReference type="Gene3D" id="1.10.10.10">
    <property type="entry name" value="Winged helix-like DNA-binding domain superfamily/Winged helix DNA-binding domain"/>
    <property type="match status" value="1"/>
</dbReference>
<keyword evidence="7" id="KW-1185">Reference proteome</keyword>
<evidence type="ECO:0000256" key="3">
    <source>
        <dbReference type="ARBA" id="ARBA00023125"/>
    </source>
</evidence>
<evidence type="ECO:0000256" key="2">
    <source>
        <dbReference type="ARBA" id="ARBA00023015"/>
    </source>
</evidence>
<proteinExistence type="inferred from homology"/>
<dbReference type="SUPFAM" id="SSF46785">
    <property type="entry name" value="Winged helix' DNA-binding domain"/>
    <property type="match status" value="1"/>
</dbReference>
<keyword evidence="3 6" id="KW-0238">DNA-binding</keyword>
<dbReference type="RefSeq" id="WP_114802962.1">
    <property type="nucleotide sequence ID" value="NZ_QQAV01000004.1"/>
</dbReference>
<dbReference type="Pfam" id="PF00126">
    <property type="entry name" value="HTH_1"/>
    <property type="match status" value="1"/>
</dbReference>
<protein>
    <submittedName>
        <fullName evidence="6">DNA-binding transcriptional LysR family regulator</fullName>
    </submittedName>
</protein>
<dbReference type="GO" id="GO:0003700">
    <property type="term" value="F:DNA-binding transcription factor activity"/>
    <property type="evidence" value="ECO:0007669"/>
    <property type="project" value="InterPro"/>
</dbReference>
<dbReference type="PROSITE" id="PS50931">
    <property type="entry name" value="HTH_LYSR"/>
    <property type="match status" value="1"/>
</dbReference>
<dbReference type="AlphaFoldDB" id="A0A370FHH5"/>
<gene>
    <name evidence="6" type="ORF">DFR41_104159</name>
</gene>
<dbReference type="PRINTS" id="PR00039">
    <property type="entry name" value="HTHLYSR"/>
</dbReference>
<accession>A0A370FHH5</accession>
<dbReference type="Gene3D" id="3.40.190.290">
    <property type="match status" value="1"/>
</dbReference>
<dbReference type="Proteomes" id="UP000255265">
    <property type="component" value="Unassembled WGS sequence"/>
</dbReference>
<name>A0A370FHH5_9BURK</name>
<organism evidence="6 7">
    <name type="scientific">Pseudacidovorax intermedius</name>
    <dbReference type="NCBI Taxonomy" id="433924"/>
    <lineage>
        <taxon>Bacteria</taxon>
        <taxon>Pseudomonadati</taxon>
        <taxon>Pseudomonadota</taxon>
        <taxon>Betaproteobacteria</taxon>
        <taxon>Burkholderiales</taxon>
        <taxon>Comamonadaceae</taxon>
        <taxon>Pseudacidovorax</taxon>
    </lineage>
</organism>
<evidence type="ECO:0000256" key="1">
    <source>
        <dbReference type="ARBA" id="ARBA00009437"/>
    </source>
</evidence>
<comment type="similarity">
    <text evidence="1">Belongs to the LysR transcriptional regulatory family.</text>
</comment>